<comment type="subcellular location">
    <subcellularLocation>
        <location evidence="1">Cell membrane</location>
        <topology evidence="1">Multi-pass membrane protein</topology>
    </subcellularLocation>
</comment>
<accession>A0A2T5MGR2</accession>
<protein>
    <recommendedName>
        <fullName evidence="7">ABC3 transporter permease C-terminal domain-containing protein</fullName>
    </recommendedName>
</protein>
<reference evidence="8 9" key="1">
    <citation type="submission" date="2018-04" db="EMBL/GenBank/DDBJ databases">
        <title>Novel species isolated from glacier.</title>
        <authorList>
            <person name="Liu Q."/>
            <person name="Xin Y.-H."/>
        </authorList>
    </citation>
    <scope>NUCLEOTIDE SEQUENCE [LARGE SCALE GENOMIC DNA]</scope>
    <source>
        <strain evidence="8 9">GT1R17</strain>
    </source>
</reference>
<keyword evidence="2" id="KW-1003">Cell membrane</keyword>
<organism evidence="8 9">
    <name type="scientific">Stenotrophobium rhamnosiphilum</name>
    <dbReference type="NCBI Taxonomy" id="2029166"/>
    <lineage>
        <taxon>Bacteria</taxon>
        <taxon>Pseudomonadati</taxon>
        <taxon>Pseudomonadota</taxon>
        <taxon>Gammaproteobacteria</taxon>
        <taxon>Nevskiales</taxon>
        <taxon>Nevskiaceae</taxon>
        <taxon>Stenotrophobium</taxon>
    </lineage>
</organism>
<keyword evidence="3 6" id="KW-0812">Transmembrane</keyword>
<evidence type="ECO:0000256" key="6">
    <source>
        <dbReference type="SAM" id="Phobius"/>
    </source>
</evidence>
<gene>
    <name evidence="8" type="ORF">CJD38_07795</name>
</gene>
<feature type="domain" description="ABC3 transporter permease C-terminal" evidence="7">
    <location>
        <begin position="235"/>
        <end position="351"/>
    </location>
</feature>
<keyword evidence="9" id="KW-1185">Reference proteome</keyword>
<proteinExistence type="predicted"/>
<evidence type="ECO:0000256" key="2">
    <source>
        <dbReference type="ARBA" id="ARBA00022475"/>
    </source>
</evidence>
<feature type="transmembrane region" description="Helical" evidence="6">
    <location>
        <begin position="365"/>
        <end position="384"/>
    </location>
</feature>
<name>A0A2T5MGR2_9GAMM</name>
<evidence type="ECO:0000313" key="9">
    <source>
        <dbReference type="Proteomes" id="UP000244248"/>
    </source>
</evidence>
<dbReference type="PANTHER" id="PTHR30287:SF1">
    <property type="entry name" value="INNER MEMBRANE PROTEIN"/>
    <property type="match status" value="1"/>
</dbReference>
<dbReference type="Pfam" id="PF02687">
    <property type="entry name" value="FtsX"/>
    <property type="match status" value="2"/>
</dbReference>
<dbReference type="InterPro" id="IPR038766">
    <property type="entry name" value="Membrane_comp_ABC_pdt"/>
</dbReference>
<feature type="transmembrane region" description="Helical" evidence="6">
    <location>
        <begin position="442"/>
        <end position="461"/>
    </location>
</feature>
<keyword evidence="5 6" id="KW-0472">Membrane</keyword>
<comment type="caution">
    <text evidence="8">The sequence shown here is derived from an EMBL/GenBank/DDBJ whole genome shotgun (WGS) entry which is preliminary data.</text>
</comment>
<keyword evidence="4 6" id="KW-1133">Transmembrane helix</keyword>
<feature type="transmembrane region" description="Helical" evidence="6">
    <location>
        <begin position="767"/>
        <end position="788"/>
    </location>
</feature>
<dbReference type="AlphaFoldDB" id="A0A2T5MGR2"/>
<feature type="transmembrane region" description="Helical" evidence="6">
    <location>
        <begin position="273"/>
        <end position="306"/>
    </location>
</feature>
<feature type="transmembrane region" description="Helical" evidence="6">
    <location>
        <begin position="390"/>
        <end position="413"/>
    </location>
</feature>
<dbReference type="OrthoDB" id="5292592at2"/>
<feature type="transmembrane region" description="Helical" evidence="6">
    <location>
        <begin position="676"/>
        <end position="699"/>
    </location>
</feature>
<feature type="transmembrane region" description="Helical" evidence="6">
    <location>
        <begin position="231"/>
        <end position="252"/>
    </location>
</feature>
<dbReference type="PANTHER" id="PTHR30287">
    <property type="entry name" value="MEMBRANE COMPONENT OF PREDICTED ABC SUPERFAMILY METABOLITE UPTAKE TRANSPORTER"/>
    <property type="match status" value="1"/>
</dbReference>
<evidence type="ECO:0000256" key="3">
    <source>
        <dbReference type="ARBA" id="ARBA00022692"/>
    </source>
</evidence>
<feature type="transmembrane region" description="Helical" evidence="6">
    <location>
        <begin position="731"/>
        <end position="755"/>
    </location>
</feature>
<dbReference type="GO" id="GO:0005886">
    <property type="term" value="C:plasma membrane"/>
    <property type="evidence" value="ECO:0007669"/>
    <property type="project" value="UniProtKB-SubCell"/>
</dbReference>
<sequence length="803" mass="86362">MALALVVAVAAVSAVGLFSQRVRTALVNQSGDTMGADLIFTSRDPFTADVTKFVNANATAAAQAMQFPSVVLNGDATTLASVKAVSGNYPLRGVLRITDQPFGVVRSAEGTPPRGEAWVDLKLWTALGLKSGAVVQAGASKFRVSAIVDSEPDRGGGFMDLAPRFLMNADDLPASQLLGPGSRAQYALMAVGNDTQREVLNAFTLPKGVKRVSPQDARPEVRNAINRAGQFLDIAVLAATLLAAAAIALSAHQHGTKLRDEIALLKCLGARQNFLGMALILNLLLLGLAAGIVGAAIGWAAQSVIANLLSSVLMLDLPAVSLTPLFYAWGLGLLMLLGFAVPPILQARRVTPIRVFQRDLSDSGMTRWVSFAAMLTVGALLWLQTGEAKLALYVLGGTFATLTTLAALAWLLVRTLKPLKQTVGASWRFGLGNISRRRGATVAQAVALGMALHALLLITVVRQDLLVTWRSQLPADTPNQFLINIQTEQLPALKKFFDERGYPDLEIMPMARGRLAAINGKSVTANDFDDPETQRWINRDFNLSSTDILRPDNKLTSGEWWGATGHGQKWLSLDKYAFERLKVKLGDRVTLDFAGTPVEFTVRSTRIVRWDSFKPNFFLLTPSGVLDGVPQQWITSFYLPAGKNQVLRELITAFPNVTPLDIGAAMAQVRGIMDRIINAVEFIFLFALAAGLTVLLAAIESTRSERVRETGLLRALGASSRVITRGLLAEYAVLGLLAGAVSALAAQVIAWVLAVNMFNIPYGPRPLIWLAGALTGCAIVTLLGWISLRRVLRTPPTIVLQQA</sequence>
<dbReference type="Proteomes" id="UP000244248">
    <property type="component" value="Unassembled WGS sequence"/>
</dbReference>
<feature type="transmembrane region" description="Helical" evidence="6">
    <location>
        <begin position="326"/>
        <end position="345"/>
    </location>
</feature>
<evidence type="ECO:0000256" key="5">
    <source>
        <dbReference type="ARBA" id="ARBA00023136"/>
    </source>
</evidence>
<dbReference type="InterPro" id="IPR003838">
    <property type="entry name" value="ABC3_permease_C"/>
</dbReference>
<feature type="domain" description="ABC3 transporter permease C-terminal" evidence="7">
    <location>
        <begin position="682"/>
        <end position="796"/>
    </location>
</feature>
<evidence type="ECO:0000256" key="4">
    <source>
        <dbReference type="ARBA" id="ARBA00022989"/>
    </source>
</evidence>
<evidence type="ECO:0000259" key="7">
    <source>
        <dbReference type="Pfam" id="PF02687"/>
    </source>
</evidence>
<dbReference type="EMBL" id="QANS01000003">
    <property type="protein sequence ID" value="PTU31774.1"/>
    <property type="molecule type" value="Genomic_DNA"/>
</dbReference>
<evidence type="ECO:0000313" key="8">
    <source>
        <dbReference type="EMBL" id="PTU31774.1"/>
    </source>
</evidence>
<evidence type="ECO:0000256" key="1">
    <source>
        <dbReference type="ARBA" id="ARBA00004651"/>
    </source>
</evidence>